<keyword evidence="4" id="KW-1185">Reference proteome</keyword>
<dbReference type="Pfam" id="PF00248">
    <property type="entry name" value="Aldo_ket_red"/>
    <property type="match status" value="1"/>
</dbReference>
<evidence type="ECO:0000256" key="1">
    <source>
        <dbReference type="ARBA" id="ARBA00023002"/>
    </source>
</evidence>
<reference evidence="3 4" key="1">
    <citation type="journal article" date="2021" name="Arch. Microbiol.">
        <title>Harenicola maris gen. nov., sp. nov. isolated from the Sea of Japan shallow sediments.</title>
        <authorList>
            <person name="Romanenko L.A."/>
            <person name="Kurilenko V.V."/>
            <person name="Chernysheva N.Y."/>
            <person name="Tekutyeva L.A."/>
            <person name="Velansky P.V."/>
            <person name="Svetashev V.I."/>
            <person name="Isaeva M.P."/>
        </authorList>
    </citation>
    <scope>NUCLEOTIDE SEQUENCE [LARGE SCALE GENOMIC DNA]</scope>
    <source>
        <strain evidence="3 4">KMM 3653</strain>
    </source>
</reference>
<feature type="domain" description="NADP-dependent oxidoreductase" evidence="2">
    <location>
        <begin position="16"/>
        <end position="339"/>
    </location>
</feature>
<dbReference type="AlphaFoldDB" id="A0AAP2CR24"/>
<evidence type="ECO:0000313" key="3">
    <source>
        <dbReference type="EMBL" id="MBT0957961.1"/>
    </source>
</evidence>
<dbReference type="CDD" id="cd19094">
    <property type="entry name" value="AKR_Tas-like"/>
    <property type="match status" value="1"/>
</dbReference>
<keyword evidence="1" id="KW-0560">Oxidoreductase</keyword>
<organism evidence="3 4">
    <name type="scientific">Harenicola maris</name>
    <dbReference type="NCBI Taxonomy" id="2841044"/>
    <lineage>
        <taxon>Bacteria</taxon>
        <taxon>Pseudomonadati</taxon>
        <taxon>Pseudomonadota</taxon>
        <taxon>Alphaproteobacteria</taxon>
        <taxon>Rhodobacterales</taxon>
        <taxon>Paracoccaceae</taxon>
        <taxon>Harenicola</taxon>
    </lineage>
</organism>
<proteinExistence type="predicted"/>
<dbReference type="PANTHER" id="PTHR43364">
    <property type="entry name" value="NADH-SPECIFIC METHYLGLYOXAL REDUCTASE-RELATED"/>
    <property type="match status" value="1"/>
</dbReference>
<dbReference type="PANTHER" id="PTHR43364:SF4">
    <property type="entry name" value="NAD(P)-LINKED OXIDOREDUCTASE SUPERFAMILY PROTEIN"/>
    <property type="match status" value="1"/>
</dbReference>
<dbReference type="InterPro" id="IPR036812">
    <property type="entry name" value="NAD(P)_OxRdtase_dom_sf"/>
</dbReference>
<dbReference type="RefSeq" id="WP_327794180.1">
    <property type="nucleotide sequence ID" value="NZ_JADQAZ010000002.1"/>
</dbReference>
<sequence>MKMMKLGRTDMSVSQLCLGTMTFGTQTSEAEGHGQMDAALDAGINFVDTAEVYPVNPMAKETAGRTEEILGTWNAKSGRRGEYILATKVSGKGNKNVRDGAPISAATIRAGIEGSLRRLQTDYIDLYQLHWPNRGSYMFRQNWTYDPSGQVRAETVEHMEEVVTTLQEEVKAGRIRAFGLSNESAWGTMMWLQVAERLGGPRVASVQNEYSLMCRLYDTDMAELSHNEDVALLAFSPLACGYLSGKYSNGAVPEGSRLALNGTLGGRANPRAFATADVYCAIAAKHGLDPVQMSIAWCCQRPFPVMPIFGATTQAQLDVILAGKDLVLSQEVLDDLTQAHRDYPMPY</sequence>
<accession>A0AAP2CR24</accession>
<dbReference type="Proteomes" id="UP001315686">
    <property type="component" value="Unassembled WGS sequence"/>
</dbReference>
<protein>
    <submittedName>
        <fullName evidence="3">Aldo/keto reductase</fullName>
    </submittedName>
</protein>
<name>A0AAP2CR24_9RHOB</name>
<dbReference type="GO" id="GO:0016491">
    <property type="term" value="F:oxidoreductase activity"/>
    <property type="evidence" value="ECO:0007669"/>
    <property type="project" value="UniProtKB-KW"/>
</dbReference>
<dbReference type="InterPro" id="IPR050523">
    <property type="entry name" value="AKR_Detox_Biosynth"/>
</dbReference>
<dbReference type="Gene3D" id="3.20.20.100">
    <property type="entry name" value="NADP-dependent oxidoreductase domain"/>
    <property type="match status" value="1"/>
</dbReference>
<dbReference type="SUPFAM" id="SSF51430">
    <property type="entry name" value="NAD(P)-linked oxidoreductase"/>
    <property type="match status" value="1"/>
</dbReference>
<comment type="caution">
    <text evidence="3">The sequence shown here is derived from an EMBL/GenBank/DDBJ whole genome shotgun (WGS) entry which is preliminary data.</text>
</comment>
<dbReference type="EMBL" id="JADQAZ010000002">
    <property type="protein sequence ID" value="MBT0957961.1"/>
    <property type="molecule type" value="Genomic_DNA"/>
</dbReference>
<dbReference type="InterPro" id="IPR023210">
    <property type="entry name" value="NADP_OxRdtase_dom"/>
</dbReference>
<evidence type="ECO:0000313" key="4">
    <source>
        <dbReference type="Proteomes" id="UP001315686"/>
    </source>
</evidence>
<gene>
    <name evidence="3" type="ORF">IV417_11210</name>
</gene>
<evidence type="ECO:0000259" key="2">
    <source>
        <dbReference type="Pfam" id="PF00248"/>
    </source>
</evidence>